<dbReference type="AlphaFoldDB" id="A0A9K3EM62"/>
<evidence type="ECO:0000313" key="3">
    <source>
        <dbReference type="Proteomes" id="UP000215914"/>
    </source>
</evidence>
<dbReference type="Gramene" id="mRNA:HanXRQr2_Chr13g0617311">
    <property type="protein sequence ID" value="CDS:HanXRQr2_Chr13g0617311.1"/>
    <property type="gene ID" value="HanXRQr2_Chr13g0617311"/>
</dbReference>
<keyword evidence="3" id="KW-1185">Reference proteome</keyword>
<reference evidence="2" key="1">
    <citation type="journal article" date="2017" name="Nature">
        <title>The sunflower genome provides insights into oil metabolism, flowering and Asterid evolution.</title>
        <authorList>
            <person name="Badouin H."/>
            <person name="Gouzy J."/>
            <person name="Grassa C.J."/>
            <person name="Murat F."/>
            <person name="Staton S.E."/>
            <person name="Cottret L."/>
            <person name="Lelandais-Briere C."/>
            <person name="Owens G.L."/>
            <person name="Carrere S."/>
            <person name="Mayjonade B."/>
            <person name="Legrand L."/>
            <person name="Gill N."/>
            <person name="Kane N.C."/>
            <person name="Bowers J.E."/>
            <person name="Hubner S."/>
            <person name="Bellec A."/>
            <person name="Berard A."/>
            <person name="Berges H."/>
            <person name="Blanchet N."/>
            <person name="Boniface M.C."/>
            <person name="Brunel D."/>
            <person name="Catrice O."/>
            <person name="Chaidir N."/>
            <person name="Claudel C."/>
            <person name="Donnadieu C."/>
            <person name="Faraut T."/>
            <person name="Fievet G."/>
            <person name="Helmstetter N."/>
            <person name="King M."/>
            <person name="Knapp S.J."/>
            <person name="Lai Z."/>
            <person name="Le Paslier M.C."/>
            <person name="Lippi Y."/>
            <person name="Lorenzon L."/>
            <person name="Mandel J.R."/>
            <person name="Marage G."/>
            <person name="Marchand G."/>
            <person name="Marquand E."/>
            <person name="Bret-Mestries E."/>
            <person name="Morien E."/>
            <person name="Nambeesan S."/>
            <person name="Nguyen T."/>
            <person name="Pegot-Espagnet P."/>
            <person name="Pouilly N."/>
            <person name="Raftis F."/>
            <person name="Sallet E."/>
            <person name="Schiex T."/>
            <person name="Thomas J."/>
            <person name="Vandecasteele C."/>
            <person name="Vares D."/>
            <person name="Vear F."/>
            <person name="Vautrin S."/>
            <person name="Crespi M."/>
            <person name="Mangin B."/>
            <person name="Burke J.M."/>
            <person name="Salse J."/>
            <person name="Munos S."/>
            <person name="Vincourt P."/>
            <person name="Rieseberg L.H."/>
            <person name="Langlade N.B."/>
        </authorList>
    </citation>
    <scope>NUCLEOTIDE SEQUENCE</scope>
    <source>
        <tissue evidence="2">Leaves</tissue>
    </source>
</reference>
<dbReference type="Gramene" id="mRNA:HanXRQr2_Chr13g0617011">
    <property type="protein sequence ID" value="CDS:HanXRQr2_Chr13g0617011.1"/>
    <property type="gene ID" value="HanXRQr2_Chr13g0617011"/>
</dbReference>
<dbReference type="EMBL" id="MNCJ02000328">
    <property type="protein sequence ID" value="KAF5775883.1"/>
    <property type="molecule type" value="Genomic_DNA"/>
</dbReference>
<dbReference type="Proteomes" id="UP000215914">
    <property type="component" value="Unassembled WGS sequence"/>
</dbReference>
<sequence>MVHAKKGLTFSTFEVIWGISNGHKRLDEPHAWTNAIGGFSQISATNFVI</sequence>
<reference evidence="2" key="2">
    <citation type="submission" date="2020-06" db="EMBL/GenBank/DDBJ databases">
        <title>Helianthus annuus Genome sequencing and assembly Release 2.</title>
        <authorList>
            <person name="Gouzy J."/>
            <person name="Langlade N."/>
            <person name="Munos S."/>
        </authorList>
    </citation>
    <scope>NUCLEOTIDE SEQUENCE</scope>
    <source>
        <tissue evidence="2">Leaves</tissue>
    </source>
</reference>
<name>A0A9K3EM62_HELAN</name>
<comment type="caution">
    <text evidence="2">The sequence shown here is derived from an EMBL/GenBank/DDBJ whole genome shotgun (WGS) entry which is preliminary data.</text>
</comment>
<organism evidence="2 3">
    <name type="scientific">Helianthus annuus</name>
    <name type="common">Common sunflower</name>
    <dbReference type="NCBI Taxonomy" id="4232"/>
    <lineage>
        <taxon>Eukaryota</taxon>
        <taxon>Viridiplantae</taxon>
        <taxon>Streptophyta</taxon>
        <taxon>Embryophyta</taxon>
        <taxon>Tracheophyta</taxon>
        <taxon>Spermatophyta</taxon>
        <taxon>Magnoliopsida</taxon>
        <taxon>eudicotyledons</taxon>
        <taxon>Gunneridae</taxon>
        <taxon>Pentapetalae</taxon>
        <taxon>asterids</taxon>
        <taxon>campanulids</taxon>
        <taxon>Asterales</taxon>
        <taxon>Asteraceae</taxon>
        <taxon>Asteroideae</taxon>
        <taxon>Heliantheae alliance</taxon>
        <taxon>Heliantheae</taxon>
        <taxon>Helianthus</taxon>
    </lineage>
</organism>
<evidence type="ECO:0000313" key="1">
    <source>
        <dbReference type="EMBL" id="KAF5775883.1"/>
    </source>
</evidence>
<accession>A0A9K3EM62</accession>
<dbReference type="EMBL" id="MNCJ02000328">
    <property type="protein sequence ID" value="KAF5775910.1"/>
    <property type="molecule type" value="Genomic_DNA"/>
</dbReference>
<evidence type="ECO:0000313" key="2">
    <source>
        <dbReference type="EMBL" id="KAF5775910.1"/>
    </source>
</evidence>
<gene>
    <name evidence="1" type="ORF">HanXRQr2_Chr13g0617011</name>
    <name evidence="2" type="ORF">HanXRQr2_Chr13g0617311</name>
</gene>
<proteinExistence type="predicted"/>
<protein>
    <submittedName>
        <fullName evidence="2">Uncharacterized protein</fullName>
    </submittedName>
</protein>